<dbReference type="GO" id="GO:0032259">
    <property type="term" value="P:methylation"/>
    <property type="evidence" value="ECO:0007669"/>
    <property type="project" value="UniProtKB-KW"/>
</dbReference>
<evidence type="ECO:0000313" key="2">
    <source>
        <dbReference type="EMBL" id="RJF99270.1"/>
    </source>
</evidence>
<dbReference type="GO" id="GO:0009086">
    <property type="term" value="P:methionine biosynthetic process"/>
    <property type="evidence" value="ECO:0007669"/>
    <property type="project" value="InterPro"/>
</dbReference>
<comment type="caution">
    <text evidence="2">The sequence shown here is derived from an EMBL/GenBank/DDBJ whole genome shotgun (WGS) entry which is preliminary data.</text>
</comment>
<dbReference type="Proteomes" id="UP000265955">
    <property type="component" value="Unassembled WGS sequence"/>
</dbReference>
<protein>
    <submittedName>
        <fullName evidence="2">5-methyltetrahydropteroyltriglutamate--homocysteine methyltransferase</fullName>
    </submittedName>
</protein>
<keyword evidence="2" id="KW-0489">Methyltransferase</keyword>
<organism evidence="2 3">
    <name type="scientific">Noviherbaspirillum saxi</name>
    <dbReference type="NCBI Taxonomy" id="2320863"/>
    <lineage>
        <taxon>Bacteria</taxon>
        <taxon>Pseudomonadati</taxon>
        <taxon>Pseudomonadota</taxon>
        <taxon>Betaproteobacteria</taxon>
        <taxon>Burkholderiales</taxon>
        <taxon>Oxalobacteraceae</taxon>
        <taxon>Noviherbaspirillum</taxon>
    </lineage>
</organism>
<keyword evidence="3" id="KW-1185">Reference proteome</keyword>
<dbReference type="OrthoDB" id="244285at2"/>
<dbReference type="Gene3D" id="3.20.20.210">
    <property type="match status" value="1"/>
</dbReference>
<dbReference type="GO" id="GO:0008270">
    <property type="term" value="F:zinc ion binding"/>
    <property type="evidence" value="ECO:0007669"/>
    <property type="project" value="InterPro"/>
</dbReference>
<dbReference type="Pfam" id="PF01717">
    <property type="entry name" value="Meth_synt_2"/>
    <property type="match status" value="1"/>
</dbReference>
<name>A0A3A3FUN6_9BURK</name>
<dbReference type="RefSeq" id="WP_119769211.1">
    <property type="nucleotide sequence ID" value="NZ_QYUO01000001.1"/>
</dbReference>
<dbReference type="AlphaFoldDB" id="A0A3A3FUN6"/>
<keyword evidence="2" id="KW-0808">Transferase</keyword>
<dbReference type="GO" id="GO:0003871">
    <property type="term" value="F:5-methyltetrahydropteroyltriglutamate-homocysteine S-methyltransferase activity"/>
    <property type="evidence" value="ECO:0007669"/>
    <property type="project" value="InterPro"/>
</dbReference>
<dbReference type="PANTHER" id="PTHR43844:SF2">
    <property type="entry name" value="SYNTHASE, VITAMIN-B12 INDEPENDENT, PUTATIVE (AFU_ORTHOLOGUE AFUA_3G12060)-RELATED"/>
    <property type="match status" value="1"/>
</dbReference>
<reference evidence="3" key="1">
    <citation type="submission" date="2018-09" db="EMBL/GenBank/DDBJ databases">
        <authorList>
            <person name="Zhu H."/>
        </authorList>
    </citation>
    <scope>NUCLEOTIDE SEQUENCE [LARGE SCALE GENOMIC DNA]</scope>
    <source>
        <strain evidence="3">K1R23-30</strain>
    </source>
</reference>
<dbReference type="InterPro" id="IPR002629">
    <property type="entry name" value="Met_Synth_C/arc"/>
</dbReference>
<dbReference type="SUPFAM" id="SSF51726">
    <property type="entry name" value="UROD/MetE-like"/>
    <property type="match status" value="1"/>
</dbReference>
<gene>
    <name evidence="2" type="ORF">D3871_12620</name>
</gene>
<dbReference type="InterPro" id="IPR038071">
    <property type="entry name" value="UROD/MetE-like_sf"/>
</dbReference>
<dbReference type="EMBL" id="QYUO01000001">
    <property type="protein sequence ID" value="RJF99270.1"/>
    <property type="molecule type" value="Genomic_DNA"/>
</dbReference>
<proteinExistence type="predicted"/>
<accession>A0A3A3FUN6</accession>
<dbReference type="PANTHER" id="PTHR43844">
    <property type="entry name" value="METHIONINE SYNTHASE"/>
    <property type="match status" value="1"/>
</dbReference>
<sequence>MIIPTEPIGSIPRPLWLIEALERQEGTSVLLDDAYETAIRETIARFEETGSPVITDGEQKKFHNFWTYCVHGLPNTAPDGFRIPFTAGHTRRMPRLTAGPFRYKQYADDYVEAAMRYTKTPLKQAVISPSALSLMYPAEGIPDYPREQFIDELLHEHEMEVRRCLGKGAYRVQIDFTEGRLAMKIDPSGNLLNSFIDLNNLALSRFSPEDRRRIGVHTCPGGDRDSTHSADVDYAELLPSLFELKAGNFYIALAREADRERVLRIIQRYMKPDQHIFVGVIDPLDPRIETAQEVCDRVLEAAKYIPLSQLGTTDDCGFSPFCDDTSTSRDTAFAKIAARVAGTRLASEILSAK</sequence>
<feature type="domain" description="Cobalamin-independent methionine synthase MetE C-terminal/archaeal" evidence="1">
    <location>
        <begin position="5"/>
        <end position="318"/>
    </location>
</feature>
<evidence type="ECO:0000313" key="3">
    <source>
        <dbReference type="Proteomes" id="UP000265955"/>
    </source>
</evidence>
<evidence type="ECO:0000259" key="1">
    <source>
        <dbReference type="Pfam" id="PF01717"/>
    </source>
</evidence>